<accession>A0A4P8IFY7</accession>
<evidence type="ECO:0000256" key="7">
    <source>
        <dbReference type="PIRSR" id="PIRSR600223-1"/>
    </source>
</evidence>
<dbReference type="PROSITE" id="PS00760">
    <property type="entry name" value="SPASE_I_2"/>
    <property type="match status" value="1"/>
</dbReference>
<evidence type="ECO:0000256" key="1">
    <source>
        <dbReference type="ARBA" id="ARBA00000677"/>
    </source>
</evidence>
<keyword evidence="5 8" id="KW-0645">Protease</keyword>
<keyword evidence="8" id="KW-0472">Membrane</keyword>
<dbReference type="Proteomes" id="UP000298653">
    <property type="component" value="Chromosome"/>
</dbReference>
<evidence type="ECO:0000259" key="10">
    <source>
        <dbReference type="Pfam" id="PF10502"/>
    </source>
</evidence>
<dbReference type="InterPro" id="IPR019758">
    <property type="entry name" value="Pept_S26A_signal_pept_1_CS"/>
</dbReference>
<dbReference type="InterPro" id="IPR036286">
    <property type="entry name" value="LexA/Signal_pep-like_sf"/>
</dbReference>
<dbReference type="KEGG" id="arf:AR1Y2_1369"/>
<keyword evidence="12" id="KW-1185">Reference proteome</keyword>
<dbReference type="InterPro" id="IPR019756">
    <property type="entry name" value="Pept_S26A_signal_pept_1_Ser-AS"/>
</dbReference>
<dbReference type="OrthoDB" id="9802919at2"/>
<dbReference type="PROSITE" id="PS00761">
    <property type="entry name" value="SPASE_I_3"/>
    <property type="match status" value="1"/>
</dbReference>
<feature type="active site" evidence="7">
    <location>
        <position position="90"/>
    </location>
</feature>
<proteinExistence type="inferred from homology"/>
<dbReference type="GO" id="GO:0004252">
    <property type="term" value="F:serine-type endopeptidase activity"/>
    <property type="evidence" value="ECO:0007669"/>
    <property type="project" value="InterPro"/>
</dbReference>
<dbReference type="GO" id="GO:0009003">
    <property type="term" value="F:signal peptidase activity"/>
    <property type="evidence" value="ECO:0007669"/>
    <property type="project" value="UniProtKB-EC"/>
</dbReference>
<comment type="catalytic activity">
    <reaction evidence="1 8">
        <text>Cleavage of hydrophobic, N-terminal signal or leader sequences from secreted and periplasmic proteins.</text>
        <dbReference type="EC" id="3.4.21.89"/>
    </reaction>
</comment>
<dbReference type="Pfam" id="PF10502">
    <property type="entry name" value="Peptidase_S26"/>
    <property type="match status" value="1"/>
</dbReference>
<keyword evidence="8" id="KW-1133">Transmembrane helix</keyword>
<dbReference type="SUPFAM" id="SSF51306">
    <property type="entry name" value="LexA/Signal peptidase"/>
    <property type="match status" value="1"/>
</dbReference>
<evidence type="ECO:0000313" key="12">
    <source>
        <dbReference type="Proteomes" id="UP000298653"/>
    </source>
</evidence>
<dbReference type="PANTHER" id="PTHR43390">
    <property type="entry name" value="SIGNAL PEPTIDASE I"/>
    <property type="match status" value="1"/>
</dbReference>
<evidence type="ECO:0000256" key="2">
    <source>
        <dbReference type="ARBA" id="ARBA00004401"/>
    </source>
</evidence>
<dbReference type="AlphaFoldDB" id="A0A4P8IFY7"/>
<evidence type="ECO:0000256" key="8">
    <source>
        <dbReference type="RuleBase" id="RU003993"/>
    </source>
</evidence>
<name>A0A4P8IFY7_9FIRM</name>
<dbReference type="PRINTS" id="PR00727">
    <property type="entry name" value="LEADERPTASE"/>
</dbReference>
<keyword evidence="8" id="KW-0812">Transmembrane</keyword>
<evidence type="ECO:0000313" key="11">
    <source>
        <dbReference type="EMBL" id="QCP34823.1"/>
    </source>
</evidence>
<dbReference type="RefSeq" id="WP_137328311.1">
    <property type="nucleotide sequence ID" value="NZ_CP040058.1"/>
</dbReference>
<evidence type="ECO:0000256" key="4">
    <source>
        <dbReference type="ARBA" id="ARBA00013208"/>
    </source>
</evidence>
<dbReference type="InterPro" id="IPR019533">
    <property type="entry name" value="Peptidase_S26"/>
</dbReference>
<dbReference type="PROSITE" id="PS00501">
    <property type="entry name" value="SPASE_I_1"/>
    <property type="match status" value="1"/>
</dbReference>
<keyword evidence="6 8" id="KW-0378">Hydrolase</keyword>
<reference evidence="11 12" key="1">
    <citation type="submission" date="2019-05" db="EMBL/GenBank/DDBJ databases">
        <title>Complete genome sequencing of Anaerostipes rhamnosivorans.</title>
        <authorList>
            <person name="Bui T.P.N."/>
            <person name="de Vos W.M."/>
        </authorList>
    </citation>
    <scope>NUCLEOTIDE SEQUENCE [LARGE SCALE GENOMIC DNA]</scope>
    <source>
        <strain evidence="11 12">1y2</strain>
    </source>
</reference>
<gene>
    <name evidence="11" type="ORF">AR1Y2_1369</name>
</gene>
<sequence length="184" mass="21350">MPFRTRRRAHRFYSELFFWASTVVIAVFVSFVVITFVGERTGVSGYSMEPTLKDKDSVLVDKITYRFRDPERFEVVVFPNPADRKETLVKRVIGLPGETVEIRSEQVYVNGQKVSHDYSKDHMTLPINVEGSITLKDDEYFVLGDNRNNSMDSRDIRVGPIYRKEIKGRVIFRLFPIGHAGRIR</sequence>
<feature type="domain" description="Peptidase S26" evidence="10">
    <location>
        <begin position="19"/>
        <end position="174"/>
    </location>
</feature>
<dbReference type="EMBL" id="CP040058">
    <property type="protein sequence ID" value="QCP34823.1"/>
    <property type="molecule type" value="Genomic_DNA"/>
</dbReference>
<dbReference type="GO" id="GO:0006465">
    <property type="term" value="P:signal peptide processing"/>
    <property type="evidence" value="ECO:0007669"/>
    <property type="project" value="InterPro"/>
</dbReference>
<dbReference type="PANTHER" id="PTHR43390:SF1">
    <property type="entry name" value="CHLOROPLAST PROCESSING PEPTIDASE"/>
    <property type="match status" value="1"/>
</dbReference>
<evidence type="ECO:0000256" key="9">
    <source>
        <dbReference type="RuleBase" id="RU362042"/>
    </source>
</evidence>
<dbReference type="CDD" id="cd06530">
    <property type="entry name" value="S26_SPase_I"/>
    <property type="match status" value="1"/>
</dbReference>
<comment type="subcellular location">
    <subcellularLocation>
        <location evidence="2">Cell membrane</location>
        <topology evidence="2">Single-pass type II membrane protein</topology>
    </subcellularLocation>
    <subcellularLocation>
        <location evidence="9">Membrane</location>
        <topology evidence="9">Single-pass type II membrane protein</topology>
    </subcellularLocation>
</comment>
<dbReference type="GO" id="GO:0005886">
    <property type="term" value="C:plasma membrane"/>
    <property type="evidence" value="ECO:0007669"/>
    <property type="project" value="UniProtKB-SubCell"/>
</dbReference>
<dbReference type="InterPro" id="IPR019757">
    <property type="entry name" value="Pept_S26A_signal_pept_1_Lys-AS"/>
</dbReference>
<evidence type="ECO:0000256" key="6">
    <source>
        <dbReference type="ARBA" id="ARBA00022801"/>
    </source>
</evidence>
<dbReference type="Gene3D" id="2.10.109.10">
    <property type="entry name" value="Umud Fragment, subunit A"/>
    <property type="match status" value="1"/>
</dbReference>
<feature type="transmembrane region" description="Helical" evidence="8">
    <location>
        <begin position="12"/>
        <end position="38"/>
    </location>
</feature>
<dbReference type="NCBIfam" id="TIGR02227">
    <property type="entry name" value="sigpep_I_bact"/>
    <property type="match status" value="1"/>
</dbReference>
<dbReference type="EC" id="3.4.21.89" evidence="4 8"/>
<evidence type="ECO:0000256" key="3">
    <source>
        <dbReference type="ARBA" id="ARBA00009370"/>
    </source>
</evidence>
<dbReference type="InterPro" id="IPR000223">
    <property type="entry name" value="Pept_S26A_signal_pept_1"/>
</dbReference>
<comment type="similarity">
    <text evidence="3 9">Belongs to the peptidase S26 family.</text>
</comment>
<evidence type="ECO:0000256" key="5">
    <source>
        <dbReference type="ARBA" id="ARBA00022670"/>
    </source>
</evidence>
<feature type="active site" evidence="7">
    <location>
        <position position="47"/>
    </location>
</feature>
<protein>
    <recommendedName>
        <fullName evidence="4 8">Signal peptidase I</fullName>
        <ecNumber evidence="4 8">3.4.21.89</ecNumber>
    </recommendedName>
</protein>
<organism evidence="11 12">
    <name type="scientific">Anaerostipes rhamnosivorans</name>
    <dbReference type="NCBI Taxonomy" id="1229621"/>
    <lineage>
        <taxon>Bacteria</taxon>
        <taxon>Bacillati</taxon>
        <taxon>Bacillota</taxon>
        <taxon>Clostridia</taxon>
        <taxon>Lachnospirales</taxon>
        <taxon>Lachnospiraceae</taxon>
        <taxon>Anaerostipes</taxon>
    </lineage>
</organism>